<evidence type="ECO:0000256" key="3">
    <source>
        <dbReference type="ARBA" id="ARBA00023295"/>
    </source>
</evidence>
<protein>
    <submittedName>
        <fullName evidence="5">Sugar hydrolase</fullName>
    </submittedName>
</protein>
<feature type="domain" description="Glycoside hydrolase family 3 N-terminal" evidence="4">
    <location>
        <begin position="30"/>
        <end position="314"/>
    </location>
</feature>
<comment type="similarity">
    <text evidence="1">Belongs to the glycosyl hydrolase 3 family.</text>
</comment>
<sequence length="475" mass="48995">MTRSAALGVLLPGFEGTALPGWLRERLADGLAGVCLFATNIAAPSQVRELTDAIREANPRAVIAVDEEGGDVTRLHQRTGSPYPGNAILGRIDDLELTRRVGETVGRELAAAGITLDFAPDADINSDDRNPVIGTRSFGADPGLVSRHTVAWIEGLQSTGVAASAKHFPGHGDTASDSHLAMPVVDLPLEALRARELLPFAAAVGAGARSVMTSHILLPQLDGDNVATFSPRILGELLRGDLGFTGAIVTDALDMRGASGGIGMATAAVRALAAGADLLCLGTANTAEQVDGLAAAISARVAASRIAEALGRVAPLGVLPPVVPSPAPAFDVDRTIGAFDIAAGVTVRPERLLVQLETGSNIAVGVSPWGPAAAGVEVVRVREGDALPSPGAAQLVIVGRDNHRRAWTRDVIDAARASGRDVLVVDMGCPSADRRYADVATFGASAHAGAALLRLLDRLGRGASTRPARRGTRRR</sequence>
<dbReference type="Gene3D" id="3.20.20.300">
    <property type="entry name" value="Glycoside hydrolase, family 3, N-terminal domain"/>
    <property type="match status" value="1"/>
</dbReference>
<keyword evidence="2 5" id="KW-0378">Hydrolase</keyword>
<dbReference type="PANTHER" id="PTHR30480:SF16">
    <property type="entry name" value="GLYCOSIDE HYDROLASE FAMILY 3 DOMAIN PROTEIN"/>
    <property type="match status" value="1"/>
</dbReference>
<keyword evidence="6" id="KW-1185">Reference proteome</keyword>
<accession>A0ABQ6K7S4</accession>
<dbReference type="Proteomes" id="UP001157034">
    <property type="component" value="Unassembled WGS sequence"/>
</dbReference>
<dbReference type="InterPro" id="IPR017853">
    <property type="entry name" value="GH"/>
</dbReference>
<dbReference type="Pfam" id="PF00933">
    <property type="entry name" value="Glyco_hydro_3"/>
    <property type="match status" value="1"/>
</dbReference>
<gene>
    <name evidence="5" type="ORF">GCM10025881_26150</name>
</gene>
<dbReference type="PANTHER" id="PTHR30480">
    <property type="entry name" value="BETA-HEXOSAMINIDASE-RELATED"/>
    <property type="match status" value="1"/>
</dbReference>
<evidence type="ECO:0000313" key="5">
    <source>
        <dbReference type="EMBL" id="GMA95791.1"/>
    </source>
</evidence>
<comment type="caution">
    <text evidence="5">The sequence shown here is derived from an EMBL/GenBank/DDBJ whole genome shotgun (WGS) entry which is preliminary data.</text>
</comment>
<organism evidence="5 6">
    <name type="scientific">Pseudolysinimonas kribbensis</name>
    <dbReference type="NCBI Taxonomy" id="433641"/>
    <lineage>
        <taxon>Bacteria</taxon>
        <taxon>Bacillati</taxon>
        <taxon>Actinomycetota</taxon>
        <taxon>Actinomycetes</taxon>
        <taxon>Micrococcales</taxon>
        <taxon>Microbacteriaceae</taxon>
        <taxon>Pseudolysinimonas</taxon>
    </lineage>
</organism>
<evidence type="ECO:0000256" key="2">
    <source>
        <dbReference type="ARBA" id="ARBA00022801"/>
    </source>
</evidence>
<dbReference type="GO" id="GO:0016787">
    <property type="term" value="F:hydrolase activity"/>
    <property type="evidence" value="ECO:0007669"/>
    <property type="project" value="UniProtKB-KW"/>
</dbReference>
<dbReference type="SUPFAM" id="SSF51445">
    <property type="entry name" value="(Trans)glycosidases"/>
    <property type="match status" value="1"/>
</dbReference>
<evidence type="ECO:0000256" key="1">
    <source>
        <dbReference type="ARBA" id="ARBA00005336"/>
    </source>
</evidence>
<name>A0ABQ6K7S4_9MICO</name>
<evidence type="ECO:0000313" key="6">
    <source>
        <dbReference type="Proteomes" id="UP001157034"/>
    </source>
</evidence>
<dbReference type="EMBL" id="BSVB01000001">
    <property type="protein sequence ID" value="GMA95791.1"/>
    <property type="molecule type" value="Genomic_DNA"/>
</dbReference>
<dbReference type="RefSeq" id="WP_284254501.1">
    <property type="nucleotide sequence ID" value="NZ_BAAAQO010000001.1"/>
</dbReference>
<dbReference type="InterPro" id="IPR001764">
    <property type="entry name" value="Glyco_hydro_3_N"/>
</dbReference>
<keyword evidence="3" id="KW-0326">Glycosidase</keyword>
<dbReference type="InterPro" id="IPR050226">
    <property type="entry name" value="NagZ_Beta-hexosaminidase"/>
</dbReference>
<proteinExistence type="inferred from homology"/>
<reference evidence="6" key="1">
    <citation type="journal article" date="2019" name="Int. J. Syst. Evol. Microbiol.">
        <title>The Global Catalogue of Microorganisms (GCM) 10K type strain sequencing project: providing services to taxonomists for standard genome sequencing and annotation.</title>
        <authorList>
            <consortium name="The Broad Institute Genomics Platform"/>
            <consortium name="The Broad Institute Genome Sequencing Center for Infectious Disease"/>
            <person name="Wu L."/>
            <person name="Ma J."/>
        </authorList>
    </citation>
    <scope>NUCLEOTIDE SEQUENCE [LARGE SCALE GENOMIC DNA]</scope>
    <source>
        <strain evidence="6">NBRC 108894</strain>
    </source>
</reference>
<evidence type="ECO:0000259" key="4">
    <source>
        <dbReference type="Pfam" id="PF00933"/>
    </source>
</evidence>
<dbReference type="InterPro" id="IPR036962">
    <property type="entry name" value="Glyco_hydro_3_N_sf"/>
</dbReference>